<accession>A0A8J3ICI2</accession>
<dbReference type="SUPFAM" id="SSF46955">
    <property type="entry name" value="Putative DNA-binding domain"/>
    <property type="match status" value="1"/>
</dbReference>
<sequence>MQLMAEQEKREPVLYSIKEACELLRVSDDTVRRMIKANELDAVKVRGAWRIKKDSLDKYIK</sequence>
<reference evidence="2" key="1">
    <citation type="submission" date="2020-10" db="EMBL/GenBank/DDBJ databases">
        <title>Taxonomic study of unclassified bacteria belonging to the class Ktedonobacteria.</title>
        <authorList>
            <person name="Yabe S."/>
            <person name="Wang C.M."/>
            <person name="Zheng Y."/>
            <person name="Sakai Y."/>
            <person name="Cavaletti L."/>
            <person name="Monciardini P."/>
            <person name="Donadio S."/>
        </authorList>
    </citation>
    <scope>NUCLEOTIDE SEQUENCE</scope>
    <source>
        <strain evidence="2">SOSP1-1</strain>
    </source>
</reference>
<dbReference type="InterPro" id="IPR009061">
    <property type="entry name" value="DNA-bd_dom_put_sf"/>
</dbReference>
<feature type="domain" description="Helix-turn-helix" evidence="1">
    <location>
        <begin position="14"/>
        <end position="61"/>
    </location>
</feature>
<name>A0A8J3ICI2_9CHLR</name>
<dbReference type="Proteomes" id="UP000612362">
    <property type="component" value="Unassembled WGS sequence"/>
</dbReference>
<gene>
    <name evidence="2" type="ORF">KSX_96740</name>
</gene>
<dbReference type="EMBL" id="BNJF01000014">
    <property type="protein sequence ID" value="GHO51511.1"/>
    <property type="molecule type" value="Genomic_DNA"/>
</dbReference>
<dbReference type="GO" id="GO:0003677">
    <property type="term" value="F:DNA binding"/>
    <property type="evidence" value="ECO:0007669"/>
    <property type="project" value="InterPro"/>
</dbReference>
<comment type="caution">
    <text evidence="2">The sequence shown here is derived from an EMBL/GenBank/DDBJ whole genome shotgun (WGS) entry which is preliminary data.</text>
</comment>
<evidence type="ECO:0000259" key="1">
    <source>
        <dbReference type="Pfam" id="PF12728"/>
    </source>
</evidence>
<dbReference type="InterPro" id="IPR010093">
    <property type="entry name" value="SinI_DNA-bd"/>
</dbReference>
<dbReference type="NCBIfam" id="TIGR01764">
    <property type="entry name" value="excise"/>
    <property type="match status" value="1"/>
</dbReference>
<organism evidence="2 3">
    <name type="scientific">Ktedonospora formicarum</name>
    <dbReference type="NCBI Taxonomy" id="2778364"/>
    <lineage>
        <taxon>Bacteria</taxon>
        <taxon>Bacillati</taxon>
        <taxon>Chloroflexota</taxon>
        <taxon>Ktedonobacteria</taxon>
        <taxon>Ktedonobacterales</taxon>
        <taxon>Ktedonobacteraceae</taxon>
        <taxon>Ktedonospora</taxon>
    </lineage>
</organism>
<evidence type="ECO:0000313" key="3">
    <source>
        <dbReference type="Proteomes" id="UP000612362"/>
    </source>
</evidence>
<keyword evidence="3" id="KW-1185">Reference proteome</keyword>
<dbReference type="InterPro" id="IPR041657">
    <property type="entry name" value="HTH_17"/>
</dbReference>
<evidence type="ECO:0000313" key="2">
    <source>
        <dbReference type="EMBL" id="GHO51511.1"/>
    </source>
</evidence>
<proteinExistence type="predicted"/>
<dbReference type="AlphaFoldDB" id="A0A8J3ICI2"/>
<dbReference type="RefSeq" id="WP_220200411.1">
    <property type="nucleotide sequence ID" value="NZ_BNJF01000014.1"/>
</dbReference>
<protein>
    <recommendedName>
        <fullName evidence="1">Helix-turn-helix domain-containing protein</fullName>
    </recommendedName>
</protein>
<dbReference type="Pfam" id="PF12728">
    <property type="entry name" value="HTH_17"/>
    <property type="match status" value="1"/>
</dbReference>